<dbReference type="PANTHER" id="PTHR11188">
    <property type="entry name" value="ARRESTIN DOMAIN CONTAINING PROTEIN"/>
    <property type="match status" value="1"/>
</dbReference>
<dbReference type="GO" id="GO:0030674">
    <property type="term" value="F:protein-macromolecule adaptor activity"/>
    <property type="evidence" value="ECO:0007669"/>
    <property type="project" value="TreeGrafter"/>
</dbReference>
<sequence>MPVRSAKLTATSLAPMPVASGSGVNCFILLAEHDVFLSGIDHDREGHRGGQSGTALLRGVLQLSVSKNIKIKAVQLELLGRARTEWLQKMNSGYYEEEILQAQVVTFFNAMNNEWKYDYGNQCKFRLKSTSPNDNDLMDELNRSKSLSPHYHSNDGTEDLKRLSSENAQVQYGFVKWELHAAVDRAGIFNPNLHGVKEVSIVRVPDPLSLEMTESMLISRQWQGQLYYDIIISGKCFPVGSKIPITFQLTPLAKIQVHGLNVFVIESIEYWSNDRTAARKASSRKILLLSKLAGRALAPSWAFSDLRTIRGGELSPEQRREAREMAARQRTAEVSRQRIAVQPLPEPSTNLVGDLDLGLESFWGPTEIEVDVQIPTCGMMARNENLKLYPECTWRNVNIRHWIQVILPTSRLDPVDPTGRKHQTFEISIN</sequence>
<evidence type="ECO:0000313" key="3">
    <source>
        <dbReference type="Proteomes" id="UP000030753"/>
    </source>
</evidence>
<protein>
    <recommendedName>
        <fullName evidence="1">Arrestin C-terminal-like domain-containing protein</fullName>
    </recommendedName>
</protein>
<dbReference type="Proteomes" id="UP000030753">
    <property type="component" value="Unassembled WGS sequence"/>
</dbReference>
<dbReference type="PANTHER" id="PTHR11188:SF174">
    <property type="entry name" value="ARRESTIN-RELATED TRAFFICKING ADAPTER 10-RELATED"/>
    <property type="match status" value="1"/>
</dbReference>
<gene>
    <name evidence="2" type="ORF">FOYG_16989</name>
</gene>
<feature type="domain" description="Arrestin C-terminal-like" evidence="1">
    <location>
        <begin position="222"/>
        <end position="429"/>
    </location>
</feature>
<evidence type="ECO:0000313" key="2">
    <source>
        <dbReference type="EMBL" id="EWY79925.1"/>
    </source>
</evidence>
<accession>W9HG42</accession>
<dbReference type="GO" id="GO:0070086">
    <property type="term" value="P:ubiquitin-dependent endocytosis"/>
    <property type="evidence" value="ECO:0007669"/>
    <property type="project" value="TreeGrafter"/>
</dbReference>
<dbReference type="Gene3D" id="2.60.40.640">
    <property type="match status" value="1"/>
</dbReference>
<dbReference type="HOGENOM" id="CLU_008578_2_2_1"/>
<dbReference type="InterPro" id="IPR011022">
    <property type="entry name" value="Arrestin_C-like"/>
</dbReference>
<dbReference type="GO" id="GO:0005829">
    <property type="term" value="C:cytosol"/>
    <property type="evidence" value="ECO:0007669"/>
    <property type="project" value="TreeGrafter"/>
</dbReference>
<dbReference type="Pfam" id="PF02752">
    <property type="entry name" value="Arrestin_C"/>
    <property type="match status" value="1"/>
</dbReference>
<organism evidence="2 3">
    <name type="scientific">Fusarium oxysporum NRRL 32931</name>
    <dbReference type="NCBI Taxonomy" id="660029"/>
    <lineage>
        <taxon>Eukaryota</taxon>
        <taxon>Fungi</taxon>
        <taxon>Dikarya</taxon>
        <taxon>Ascomycota</taxon>
        <taxon>Pezizomycotina</taxon>
        <taxon>Sordariomycetes</taxon>
        <taxon>Hypocreomycetidae</taxon>
        <taxon>Hypocreales</taxon>
        <taxon>Nectriaceae</taxon>
        <taxon>Fusarium</taxon>
        <taxon>Fusarium oxysporum species complex</taxon>
    </lineage>
</organism>
<reference evidence="2 3" key="1">
    <citation type="submission" date="2011-06" db="EMBL/GenBank/DDBJ databases">
        <title>The Genome Sequence of Fusarium oxysporum FOSC 3-a.</title>
        <authorList>
            <consortium name="The Broad Institute Genome Sequencing Platform"/>
            <person name="Ma L.-J."/>
            <person name="Gale L.R."/>
            <person name="Schwartz D.C."/>
            <person name="Zhou S."/>
            <person name="Corby-Kistler H."/>
            <person name="Young S.K."/>
            <person name="Zeng Q."/>
            <person name="Gargeya S."/>
            <person name="Fitzgerald M."/>
            <person name="Haas B."/>
            <person name="Abouelleil A."/>
            <person name="Alvarado L."/>
            <person name="Arachchi H.M."/>
            <person name="Berlin A."/>
            <person name="Brown A."/>
            <person name="Chapman S.B."/>
            <person name="Chen Z."/>
            <person name="Dunbar C."/>
            <person name="Freedman E."/>
            <person name="Gearin G."/>
            <person name="Gellesch M."/>
            <person name="Goldberg J."/>
            <person name="Griggs A."/>
            <person name="Gujja S."/>
            <person name="Heiman D."/>
            <person name="Howarth C."/>
            <person name="Larson L."/>
            <person name="Lui A."/>
            <person name="MacDonald P.J.P."/>
            <person name="Mehta T."/>
            <person name="Montmayeur A."/>
            <person name="Murphy C."/>
            <person name="Neiman D."/>
            <person name="Pearson M."/>
            <person name="Priest M."/>
            <person name="Roberts A."/>
            <person name="Saif S."/>
            <person name="Shea T."/>
            <person name="Shenoy N."/>
            <person name="Sisk P."/>
            <person name="Stolte C."/>
            <person name="Sykes S."/>
            <person name="Wortman J."/>
            <person name="Nusbaum C."/>
            <person name="Birren B."/>
        </authorList>
    </citation>
    <scope>NUCLEOTIDE SEQUENCE [LARGE SCALE GENOMIC DNA]</scope>
    <source>
        <strain evidence="3">FOSC 3-a</strain>
    </source>
</reference>
<proteinExistence type="predicted"/>
<dbReference type="InterPro" id="IPR050357">
    <property type="entry name" value="Arrestin_domain-protein"/>
</dbReference>
<dbReference type="EMBL" id="JH717853">
    <property type="protein sequence ID" value="EWY79925.1"/>
    <property type="molecule type" value="Genomic_DNA"/>
</dbReference>
<dbReference type="InterPro" id="IPR014752">
    <property type="entry name" value="Arrestin-like_C"/>
</dbReference>
<evidence type="ECO:0000259" key="1">
    <source>
        <dbReference type="SMART" id="SM01017"/>
    </source>
</evidence>
<name>W9HG42_FUSOX</name>
<dbReference type="SMART" id="SM01017">
    <property type="entry name" value="Arrestin_C"/>
    <property type="match status" value="1"/>
</dbReference>
<dbReference type="AlphaFoldDB" id="W9HG42"/>
<dbReference type="GO" id="GO:0031625">
    <property type="term" value="F:ubiquitin protein ligase binding"/>
    <property type="evidence" value="ECO:0007669"/>
    <property type="project" value="TreeGrafter"/>
</dbReference>
<dbReference type="OrthoDB" id="2238745at2759"/>